<dbReference type="EMBL" id="LNAL01000008">
    <property type="protein sequence ID" value="KUG06340.1"/>
    <property type="molecule type" value="Genomic_DNA"/>
</dbReference>
<evidence type="ECO:0000313" key="4">
    <source>
        <dbReference type="Proteomes" id="UP000054223"/>
    </source>
</evidence>
<evidence type="ECO:0000313" key="3">
    <source>
        <dbReference type="EMBL" id="KUG06340.1"/>
    </source>
</evidence>
<comment type="caution">
    <text evidence="3">The sequence shown here is derived from an EMBL/GenBank/DDBJ whole genome shotgun (WGS) entry which is preliminary data.</text>
</comment>
<dbReference type="PROSITE" id="PS51257">
    <property type="entry name" value="PROKAR_LIPOPROTEIN"/>
    <property type="match status" value="1"/>
</dbReference>
<feature type="compositionally biased region" description="Low complexity" evidence="1">
    <location>
        <begin position="30"/>
        <end position="58"/>
    </location>
</feature>
<feature type="signal peptide" evidence="2">
    <location>
        <begin position="1"/>
        <end position="22"/>
    </location>
</feature>
<sequence length="235" mass="25377">MKQALRLAASCTLLTLAGSCGSKESKETAAETTTPEATAATTPAAPAAETAAATTPATTPQAAATFDINSVPVSTANLGRFPYVGAMKGYRIPYNSDSVDYEFDRSYFYDGKNLVAVEGHVLRRRFLPVDDKKQASDLMVRRNYENFINSVGGVKVFSGAIPDEAVEKVGGSDVAKKGGISGYSAEYDVYVIRQKDKEIWMHVQKQNDNYYLNVAEKAAMPQQISVVPAAEIKKN</sequence>
<reference evidence="3 4" key="1">
    <citation type="submission" date="2015-11" db="EMBL/GenBank/DDBJ databases">
        <title>Solirubrum puertoriconensis gen. nov. an environmental bacteria isolated in Puerto Rico.</title>
        <authorList>
            <person name="Cuebas-Irizarry M.F."/>
            <person name="Montalvo-Rodriguez R."/>
        </authorList>
    </citation>
    <scope>NUCLEOTIDE SEQUENCE [LARGE SCALE GENOMIC DNA]</scope>
    <source>
        <strain evidence="3 4">MC1A</strain>
    </source>
</reference>
<accession>A0A9X0HI97</accession>
<proteinExistence type="predicted"/>
<dbReference type="RefSeq" id="WP_059072036.1">
    <property type="nucleotide sequence ID" value="NZ_LNAL01000008.1"/>
</dbReference>
<feature type="chain" id="PRO_5040786614" description="Lipoprotein" evidence="2">
    <location>
        <begin position="23"/>
        <end position="235"/>
    </location>
</feature>
<keyword evidence="2" id="KW-0732">Signal</keyword>
<dbReference type="Proteomes" id="UP000054223">
    <property type="component" value="Unassembled WGS sequence"/>
</dbReference>
<gene>
    <name evidence="3" type="ORF">ASU33_03000</name>
</gene>
<feature type="region of interest" description="Disordered" evidence="1">
    <location>
        <begin position="24"/>
        <end position="58"/>
    </location>
</feature>
<dbReference type="AlphaFoldDB" id="A0A9X0HI97"/>
<evidence type="ECO:0000256" key="2">
    <source>
        <dbReference type="SAM" id="SignalP"/>
    </source>
</evidence>
<name>A0A9X0HI97_SOLP1</name>
<dbReference type="OrthoDB" id="9792021at2"/>
<organism evidence="3 4">
    <name type="scientific">Solirubrum puertoriconensis</name>
    <dbReference type="NCBI Taxonomy" id="1751427"/>
    <lineage>
        <taxon>Bacteria</taxon>
        <taxon>Pseudomonadati</taxon>
        <taxon>Bacteroidota</taxon>
        <taxon>Cytophagia</taxon>
        <taxon>Cytophagales</taxon>
    </lineage>
</organism>
<evidence type="ECO:0008006" key="5">
    <source>
        <dbReference type="Google" id="ProtNLM"/>
    </source>
</evidence>
<evidence type="ECO:0000256" key="1">
    <source>
        <dbReference type="SAM" id="MobiDB-lite"/>
    </source>
</evidence>
<protein>
    <recommendedName>
        <fullName evidence="5">Lipoprotein</fullName>
    </recommendedName>
</protein>
<keyword evidence="4" id="KW-1185">Reference proteome</keyword>